<feature type="signal peptide" evidence="16">
    <location>
        <begin position="1"/>
        <end position="24"/>
    </location>
</feature>
<evidence type="ECO:0000313" key="18">
    <source>
        <dbReference type="EMBL" id="KAF2836705.1"/>
    </source>
</evidence>
<evidence type="ECO:0000256" key="6">
    <source>
        <dbReference type="ARBA" id="ARBA00022670"/>
    </source>
</evidence>
<feature type="binding site" evidence="15">
    <location>
        <position position="588"/>
    </location>
    <ligand>
        <name>Ca(2+)</name>
        <dbReference type="ChEBI" id="CHEBI:29108"/>
    </ligand>
</feature>
<dbReference type="FunFam" id="3.40.50.200:FF:000015">
    <property type="entry name" value="Tripeptidyl peptidase A"/>
    <property type="match status" value="1"/>
</dbReference>
<keyword evidence="11 15" id="KW-0106">Calcium</keyword>
<keyword evidence="14" id="KW-0325">Glycoprotein</keyword>
<evidence type="ECO:0000256" key="16">
    <source>
        <dbReference type="SAM" id="SignalP"/>
    </source>
</evidence>
<comment type="catalytic activity">
    <reaction evidence="1">
        <text>Release of an N-terminal tripeptide from a polypeptide.</text>
        <dbReference type="EC" id="3.4.14.10"/>
    </reaction>
</comment>
<keyword evidence="7 15" id="KW-0479">Metal-binding</keyword>
<dbReference type="Proteomes" id="UP000799429">
    <property type="component" value="Unassembled WGS sequence"/>
</dbReference>
<dbReference type="SUPFAM" id="SSF54897">
    <property type="entry name" value="Protease propeptides/inhibitors"/>
    <property type="match status" value="1"/>
</dbReference>
<keyword evidence="5" id="KW-0964">Secreted</keyword>
<evidence type="ECO:0000256" key="3">
    <source>
        <dbReference type="ARBA" id="ARBA00004239"/>
    </source>
</evidence>
<evidence type="ECO:0000256" key="10">
    <source>
        <dbReference type="ARBA" id="ARBA00022825"/>
    </source>
</evidence>
<feature type="binding site" evidence="15">
    <location>
        <position position="590"/>
    </location>
    <ligand>
        <name>Ca(2+)</name>
        <dbReference type="ChEBI" id="CHEBI:29108"/>
    </ligand>
</feature>
<dbReference type="EMBL" id="MU006102">
    <property type="protein sequence ID" value="KAF2836705.1"/>
    <property type="molecule type" value="Genomic_DNA"/>
</dbReference>
<proteinExistence type="predicted"/>
<feature type="binding site" evidence="15">
    <location>
        <position position="553"/>
    </location>
    <ligand>
        <name>Ca(2+)</name>
        <dbReference type="ChEBI" id="CHEBI:29108"/>
    </ligand>
</feature>
<evidence type="ECO:0000256" key="4">
    <source>
        <dbReference type="ARBA" id="ARBA00012462"/>
    </source>
</evidence>
<keyword evidence="13" id="KW-0865">Zymogen</keyword>
<evidence type="ECO:0000256" key="2">
    <source>
        <dbReference type="ARBA" id="ARBA00002451"/>
    </source>
</evidence>
<dbReference type="GO" id="GO:0004252">
    <property type="term" value="F:serine-type endopeptidase activity"/>
    <property type="evidence" value="ECO:0007669"/>
    <property type="project" value="UniProtKB-UniRule"/>
</dbReference>
<evidence type="ECO:0000256" key="9">
    <source>
        <dbReference type="ARBA" id="ARBA00022801"/>
    </source>
</evidence>
<comment type="function">
    <text evidence="2">Secreted tripeptidyl-peptidase which degrades proteins at acidic pHs and is involved in virulence.</text>
</comment>
<evidence type="ECO:0000256" key="8">
    <source>
        <dbReference type="ARBA" id="ARBA00022729"/>
    </source>
</evidence>
<keyword evidence="12" id="KW-0843">Virulence</keyword>
<dbReference type="Pfam" id="PF09286">
    <property type="entry name" value="Pro-kuma_activ"/>
    <property type="match status" value="1"/>
</dbReference>
<dbReference type="InterPro" id="IPR023828">
    <property type="entry name" value="Peptidase_S8_Ser-AS"/>
</dbReference>
<sequence length="610" mass="65665">MPSLFTHLTISLSTLSSLFSPVLSRHVLHERLASVPAGWRHTNTPSDDTPIQLQIGLQLQNLDQLESKLLSISSPSSPTYGHHLTRSETHSFFRASPAAEESVISWLAHHGITAISSDGHWVNFATSVGVANALLDTSFAYFTLDGTTKLRTTAYSLPEEVRAHIQLVTPTTYFGRTAAFAPTRVLPHVVANADREVMAPTKRQSAIPASCSSSITPVCLKAMYNISYTPSLNSSSRIGFGSFLNLSASYADLALYEREFDLPMQNFSVVSIANGTNDQSAATDHGEPNLDVQFIIAVAAGLDVTEYSTGGSPPFIPNLDQPTPADNYNEPYVPYYTYLLSLENSELPQVISNSYGEWEDSVPENYARRTCDMIAMMGMRGITILESSGDIGVGSSCRKNDGSNAPEFNPIFPATCPYILSIGGTQAVNPEVAWEGSSGGFSNYFPRPPYQDAAVETYLNTQVTNETLRYYSQYANLTGGRGFPDISAHSLGPPYVYYNNGARRGTGGTSAAAPVVAAIIALLNDARFKLGKPALGFINPWLYSSGYKVLNDITGGRAGGCNGVNYQTGQPVPGGAIIPGAWWNGTVGWDPVTGWGTPDFGKLRAVVEAM</sequence>
<comment type="cofactor">
    <cofactor evidence="15">
        <name>Ca(2+)</name>
        <dbReference type="ChEBI" id="CHEBI:29108"/>
    </cofactor>
    <text evidence="15">Binds 1 Ca(2+) ion per subunit.</text>
</comment>
<keyword evidence="6 15" id="KW-0645">Protease</keyword>
<accession>A0A9P4S7Q5</accession>
<feature type="active site" description="Charge relay system" evidence="15">
    <location>
        <position position="287"/>
    </location>
</feature>
<feature type="active site" description="Charge relay system" evidence="15">
    <location>
        <position position="510"/>
    </location>
</feature>
<feature type="active site" description="Charge relay system" evidence="15">
    <location>
        <position position="291"/>
    </location>
</feature>
<feature type="domain" description="Peptidase S53" evidence="17">
    <location>
        <begin position="214"/>
        <end position="610"/>
    </location>
</feature>
<evidence type="ECO:0000256" key="5">
    <source>
        <dbReference type="ARBA" id="ARBA00022525"/>
    </source>
</evidence>
<comment type="subcellular location">
    <subcellularLocation>
        <location evidence="3">Secreted</location>
        <location evidence="3">Extracellular space</location>
    </subcellularLocation>
</comment>
<evidence type="ECO:0000256" key="14">
    <source>
        <dbReference type="ARBA" id="ARBA00023180"/>
    </source>
</evidence>
<dbReference type="CDD" id="cd11377">
    <property type="entry name" value="Pro-peptidase_S53"/>
    <property type="match status" value="1"/>
</dbReference>
<dbReference type="SUPFAM" id="SSF52743">
    <property type="entry name" value="Subtilisin-like"/>
    <property type="match status" value="1"/>
</dbReference>
<dbReference type="Gene3D" id="3.40.50.200">
    <property type="entry name" value="Peptidase S8/S53 domain"/>
    <property type="match status" value="1"/>
</dbReference>
<keyword evidence="10 15" id="KW-0720">Serine protease</keyword>
<dbReference type="EC" id="3.4.14.10" evidence="4"/>
<comment type="caution">
    <text evidence="18">The sequence shown here is derived from an EMBL/GenBank/DDBJ whole genome shotgun (WGS) entry which is preliminary data.</text>
</comment>
<dbReference type="PROSITE" id="PS51695">
    <property type="entry name" value="SEDOLISIN"/>
    <property type="match status" value="1"/>
</dbReference>
<dbReference type="InterPro" id="IPR050819">
    <property type="entry name" value="Tripeptidyl-peptidase_I"/>
</dbReference>
<dbReference type="OrthoDB" id="409122at2759"/>
<dbReference type="SMART" id="SM00944">
    <property type="entry name" value="Pro-kuma_activ"/>
    <property type="match status" value="1"/>
</dbReference>
<organism evidence="18 19">
    <name type="scientific">Patellaria atrata CBS 101060</name>
    <dbReference type="NCBI Taxonomy" id="1346257"/>
    <lineage>
        <taxon>Eukaryota</taxon>
        <taxon>Fungi</taxon>
        <taxon>Dikarya</taxon>
        <taxon>Ascomycota</taxon>
        <taxon>Pezizomycotina</taxon>
        <taxon>Dothideomycetes</taxon>
        <taxon>Dothideomycetes incertae sedis</taxon>
        <taxon>Patellariales</taxon>
        <taxon>Patellariaceae</taxon>
        <taxon>Patellaria</taxon>
    </lineage>
</organism>
<dbReference type="GO" id="GO:0046872">
    <property type="term" value="F:metal ion binding"/>
    <property type="evidence" value="ECO:0007669"/>
    <property type="project" value="UniProtKB-UniRule"/>
</dbReference>
<feature type="binding site" evidence="15">
    <location>
        <position position="552"/>
    </location>
    <ligand>
        <name>Ca(2+)</name>
        <dbReference type="ChEBI" id="CHEBI:29108"/>
    </ligand>
</feature>
<dbReference type="InterPro" id="IPR036852">
    <property type="entry name" value="Peptidase_S8/S53_dom_sf"/>
</dbReference>
<keyword evidence="9 15" id="KW-0378">Hydrolase</keyword>
<dbReference type="GO" id="GO:0008240">
    <property type="term" value="F:tripeptidyl-peptidase activity"/>
    <property type="evidence" value="ECO:0007669"/>
    <property type="project" value="UniProtKB-EC"/>
</dbReference>
<reference evidence="18" key="1">
    <citation type="journal article" date="2020" name="Stud. Mycol.">
        <title>101 Dothideomycetes genomes: a test case for predicting lifestyles and emergence of pathogens.</title>
        <authorList>
            <person name="Haridas S."/>
            <person name="Albert R."/>
            <person name="Binder M."/>
            <person name="Bloem J."/>
            <person name="Labutti K."/>
            <person name="Salamov A."/>
            <person name="Andreopoulos B."/>
            <person name="Baker S."/>
            <person name="Barry K."/>
            <person name="Bills G."/>
            <person name="Bluhm B."/>
            <person name="Cannon C."/>
            <person name="Castanera R."/>
            <person name="Culley D."/>
            <person name="Daum C."/>
            <person name="Ezra D."/>
            <person name="Gonzalez J."/>
            <person name="Henrissat B."/>
            <person name="Kuo A."/>
            <person name="Liang C."/>
            <person name="Lipzen A."/>
            <person name="Lutzoni F."/>
            <person name="Magnuson J."/>
            <person name="Mondo S."/>
            <person name="Nolan M."/>
            <person name="Ohm R."/>
            <person name="Pangilinan J."/>
            <person name="Park H.-J."/>
            <person name="Ramirez L."/>
            <person name="Alfaro M."/>
            <person name="Sun H."/>
            <person name="Tritt A."/>
            <person name="Yoshinaga Y."/>
            <person name="Zwiers L.-H."/>
            <person name="Turgeon B."/>
            <person name="Goodwin S."/>
            <person name="Spatafora J."/>
            <person name="Crous P."/>
            <person name="Grigoriev I."/>
        </authorList>
    </citation>
    <scope>NUCLEOTIDE SEQUENCE</scope>
    <source>
        <strain evidence="18">CBS 101060</strain>
    </source>
</reference>
<gene>
    <name evidence="18" type="ORF">M501DRAFT_939146</name>
</gene>
<evidence type="ECO:0000256" key="1">
    <source>
        <dbReference type="ARBA" id="ARBA00001910"/>
    </source>
</evidence>
<dbReference type="GO" id="GO:0005576">
    <property type="term" value="C:extracellular region"/>
    <property type="evidence" value="ECO:0007669"/>
    <property type="project" value="UniProtKB-SubCell"/>
</dbReference>
<dbReference type="Pfam" id="PF00082">
    <property type="entry name" value="Peptidase_S8"/>
    <property type="match status" value="1"/>
</dbReference>
<feature type="chain" id="PRO_5040461720" description="tripeptidyl-peptidase II" evidence="16">
    <location>
        <begin position="25"/>
        <end position="610"/>
    </location>
</feature>
<dbReference type="InterPro" id="IPR000209">
    <property type="entry name" value="Peptidase_S8/S53_dom"/>
</dbReference>
<dbReference type="AlphaFoldDB" id="A0A9P4S7Q5"/>
<dbReference type="PANTHER" id="PTHR14218">
    <property type="entry name" value="PROTEASE S8 TRIPEPTIDYL PEPTIDASE I CLN2"/>
    <property type="match status" value="1"/>
</dbReference>
<evidence type="ECO:0000259" key="17">
    <source>
        <dbReference type="PROSITE" id="PS51695"/>
    </source>
</evidence>
<evidence type="ECO:0000313" key="19">
    <source>
        <dbReference type="Proteomes" id="UP000799429"/>
    </source>
</evidence>
<dbReference type="InterPro" id="IPR030400">
    <property type="entry name" value="Sedolisin_dom"/>
</dbReference>
<name>A0A9P4S7Q5_9PEZI</name>
<dbReference type="CDD" id="cd04056">
    <property type="entry name" value="Peptidases_S53"/>
    <property type="match status" value="1"/>
</dbReference>
<keyword evidence="8 16" id="KW-0732">Signal</keyword>
<evidence type="ECO:0000256" key="11">
    <source>
        <dbReference type="ARBA" id="ARBA00022837"/>
    </source>
</evidence>
<evidence type="ECO:0000256" key="12">
    <source>
        <dbReference type="ARBA" id="ARBA00023026"/>
    </source>
</evidence>
<dbReference type="PANTHER" id="PTHR14218:SF34">
    <property type="entry name" value="TRIPEPTIDYL-PEPTIDASE SED4"/>
    <property type="match status" value="1"/>
</dbReference>
<evidence type="ECO:0000256" key="13">
    <source>
        <dbReference type="ARBA" id="ARBA00023145"/>
    </source>
</evidence>
<protein>
    <recommendedName>
        <fullName evidence="4">tripeptidyl-peptidase II</fullName>
        <ecNumber evidence="4">3.4.14.10</ecNumber>
    </recommendedName>
</protein>
<evidence type="ECO:0000256" key="7">
    <source>
        <dbReference type="ARBA" id="ARBA00022723"/>
    </source>
</evidence>
<keyword evidence="19" id="KW-1185">Reference proteome</keyword>
<dbReference type="InterPro" id="IPR015366">
    <property type="entry name" value="S53_propep"/>
</dbReference>
<dbReference type="PROSITE" id="PS00138">
    <property type="entry name" value="SUBTILASE_SER"/>
    <property type="match status" value="1"/>
</dbReference>
<evidence type="ECO:0000256" key="15">
    <source>
        <dbReference type="PROSITE-ProRule" id="PRU01032"/>
    </source>
</evidence>
<dbReference type="GO" id="GO:0006508">
    <property type="term" value="P:proteolysis"/>
    <property type="evidence" value="ECO:0007669"/>
    <property type="project" value="UniProtKB-KW"/>
</dbReference>